<dbReference type="OMA" id="NKNFACA"/>
<accession>V4JW31</accession>
<sequence length="339" mass="39197">MPRLPSDIEVEILTRVPTLSVARFRSVCKEWNAIFNDMKFMLQTDSKIYSISINLKDDEPNIKVRELTTSFDFPVLATANCDGFIFLFDYFTKMDKGAVWNPCLRQATWIEVKPKQLYYTLCGMGYDSSGSGKSYKIVGLTYNVNKLSFAIYEFATKWKFIDDDEYNGEPGTQQSLSYNNLSLNGNLYWTANNLYTHQCFVRILDFSKEILKPFCILPHVLAVFKGDRFSLLEQCDLTLKTEIWVTEKKITNVEVGDAVVWIKFMSISIPNFTWSYECTSYFVDVNVYRKCFVMCCSDRDRQACVYIVRGDKWRKIKTDDVIGGLHHCSVYVSSLIPTP</sequence>
<protein>
    <recommendedName>
        <fullName evidence="1">F-box domain-containing protein</fullName>
    </recommendedName>
</protein>
<dbReference type="AlphaFoldDB" id="V4JW31"/>
<evidence type="ECO:0000259" key="1">
    <source>
        <dbReference type="PROSITE" id="PS50181"/>
    </source>
</evidence>
<feature type="domain" description="F-box" evidence="1">
    <location>
        <begin position="1"/>
        <end position="44"/>
    </location>
</feature>
<dbReference type="NCBIfam" id="TIGR01640">
    <property type="entry name" value="F_box_assoc_1"/>
    <property type="match status" value="1"/>
</dbReference>
<dbReference type="Gramene" id="ESQ29640">
    <property type="protein sequence ID" value="ESQ29640"/>
    <property type="gene ID" value="EUTSA_v10023851mg"/>
</dbReference>
<proteinExistence type="predicted"/>
<dbReference type="InterPro" id="IPR050233">
    <property type="entry name" value="A_thaliana_F-box"/>
</dbReference>
<dbReference type="Gene3D" id="1.20.1280.50">
    <property type="match status" value="1"/>
</dbReference>
<gene>
    <name evidence="2" type="ORF">EUTSA_v10023851mg</name>
</gene>
<evidence type="ECO:0000313" key="3">
    <source>
        <dbReference type="Proteomes" id="UP000030689"/>
    </source>
</evidence>
<name>V4JW31_EUTSA</name>
<dbReference type="CDD" id="cd22157">
    <property type="entry name" value="F-box_AtFBW1-like"/>
    <property type="match status" value="1"/>
</dbReference>
<reference evidence="2 3" key="1">
    <citation type="journal article" date="2013" name="Front. Plant Sci.">
        <title>The Reference Genome of the Halophytic Plant Eutrema salsugineum.</title>
        <authorList>
            <person name="Yang R."/>
            <person name="Jarvis D.E."/>
            <person name="Chen H."/>
            <person name="Beilstein M.A."/>
            <person name="Grimwood J."/>
            <person name="Jenkins J."/>
            <person name="Shu S."/>
            <person name="Prochnik S."/>
            <person name="Xin M."/>
            <person name="Ma C."/>
            <person name="Schmutz J."/>
            <person name="Wing R.A."/>
            <person name="Mitchell-Olds T."/>
            <person name="Schumaker K.S."/>
            <person name="Wang X."/>
        </authorList>
    </citation>
    <scope>NUCLEOTIDE SEQUENCE [LARGE SCALE GENOMIC DNA]</scope>
</reference>
<dbReference type="InterPro" id="IPR017451">
    <property type="entry name" value="F-box-assoc_interact_dom"/>
</dbReference>
<dbReference type="PANTHER" id="PTHR47993">
    <property type="entry name" value="OS09G0372900 PROTEIN-RELATED"/>
    <property type="match status" value="1"/>
</dbReference>
<dbReference type="InterPro" id="IPR036047">
    <property type="entry name" value="F-box-like_dom_sf"/>
</dbReference>
<keyword evidence="3" id="KW-1185">Reference proteome</keyword>
<dbReference type="Proteomes" id="UP000030689">
    <property type="component" value="Unassembled WGS sequence"/>
</dbReference>
<dbReference type="SMART" id="SM00256">
    <property type="entry name" value="FBOX"/>
    <property type="match status" value="1"/>
</dbReference>
<dbReference type="SUPFAM" id="SSF81383">
    <property type="entry name" value="F-box domain"/>
    <property type="match status" value="1"/>
</dbReference>
<dbReference type="PANTHER" id="PTHR47993:SF395">
    <property type="entry name" value="JACALIN-RELATED LECTIN 37-RELATED"/>
    <property type="match status" value="1"/>
</dbReference>
<dbReference type="Pfam" id="PF07734">
    <property type="entry name" value="FBA_1"/>
    <property type="match status" value="1"/>
</dbReference>
<dbReference type="InterPro" id="IPR006527">
    <property type="entry name" value="F-box-assoc_dom_typ1"/>
</dbReference>
<dbReference type="PROSITE" id="PS50181">
    <property type="entry name" value="FBOX"/>
    <property type="match status" value="1"/>
</dbReference>
<dbReference type="EMBL" id="KI517881">
    <property type="protein sequence ID" value="ESQ29640.1"/>
    <property type="molecule type" value="Genomic_DNA"/>
</dbReference>
<organism evidence="2 3">
    <name type="scientific">Eutrema salsugineum</name>
    <name type="common">Saltwater cress</name>
    <name type="synonym">Sisymbrium salsugineum</name>
    <dbReference type="NCBI Taxonomy" id="72664"/>
    <lineage>
        <taxon>Eukaryota</taxon>
        <taxon>Viridiplantae</taxon>
        <taxon>Streptophyta</taxon>
        <taxon>Embryophyta</taxon>
        <taxon>Tracheophyta</taxon>
        <taxon>Spermatophyta</taxon>
        <taxon>Magnoliopsida</taxon>
        <taxon>eudicotyledons</taxon>
        <taxon>Gunneridae</taxon>
        <taxon>Pentapetalae</taxon>
        <taxon>rosids</taxon>
        <taxon>malvids</taxon>
        <taxon>Brassicales</taxon>
        <taxon>Brassicaceae</taxon>
        <taxon>Eutremeae</taxon>
        <taxon>Eutrema</taxon>
    </lineage>
</organism>
<dbReference type="KEGG" id="eus:EUTSA_v10023851mg"/>
<dbReference type="InterPro" id="IPR001810">
    <property type="entry name" value="F-box_dom"/>
</dbReference>
<evidence type="ECO:0000313" key="2">
    <source>
        <dbReference type="EMBL" id="ESQ29640.1"/>
    </source>
</evidence>